<dbReference type="AlphaFoldDB" id="A0AA38RL63"/>
<dbReference type="Proteomes" id="UP001174694">
    <property type="component" value="Unassembled WGS sequence"/>
</dbReference>
<keyword evidence="9" id="KW-0963">Cytoplasm</keyword>
<accession>A0AA38RL63</accession>
<organism evidence="16 17">
    <name type="scientific">Pleurostoma richardsiae</name>
    <dbReference type="NCBI Taxonomy" id="41990"/>
    <lineage>
        <taxon>Eukaryota</taxon>
        <taxon>Fungi</taxon>
        <taxon>Dikarya</taxon>
        <taxon>Ascomycota</taxon>
        <taxon>Pezizomycotina</taxon>
        <taxon>Sordariomycetes</taxon>
        <taxon>Sordariomycetidae</taxon>
        <taxon>Calosphaeriales</taxon>
        <taxon>Pleurostomataceae</taxon>
        <taxon>Pleurostoma</taxon>
    </lineage>
</organism>
<feature type="region of interest" description="Disordered" evidence="14">
    <location>
        <begin position="449"/>
        <end position="487"/>
    </location>
</feature>
<evidence type="ECO:0000256" key="11">
    <source>
        <dbReference type="PIRSR" id="PIRSR038084-2"/>
    </source>
</evidence>
<dbReference type="PANTHER" id="PTHR12046">
    <property type="entry name" value="HISTONE ACETYLTRANSFERASE TYPE B CATALYTIC SUBUNIT"/>
    <property type="match status" value="1"/>
</dbReference>
<dbReference type="InterPro" id="IPR017380">
    <property type="entry name" value="Hist_AcTrfase_B-typ_cat-su"/>
</dbReference>
<comment type="subunit">
    <text evidence="9">Component of the HAT-B complex composed of at least HAT1 and HAT2. The HAT-B complex binds to histone H4 tail.</text>
</comment>
<feature type="compositionally biased region" description="Basic and acidic residues" evidence="14">
    <location>
        <begin position="466"/>
        <end position="487"/>
    </location>
</feature>
<keyword evidence="5 9" id="KW-0808">Transferase</keyword>
<dbReference type="InterPro" id="IPR037113">
    <property type="entry name" value="Hat1_N_sf"/>
</dbReference>
<comment type="similarity">
    <text evidence="2 9">Belongs to the HAT1 family.</text>
</comment>
<name>A0AA38RL63_9PEZI</name>
<keyword evidence="6 9" id="KW-0539">Nucleus</keyword>
<sequence length="487" mass="55039">MADTDDAWSSNSNEAVVLSLVTPATAGLNTITSFNPQFTYSIFGEDERIFGYKNLKISLRYHAADMRPNLKITYGKIFKATGDVEPTDIKEALSGLLPEVSFAKESEYSAAITGLSRDWTPPGTLLTTLKGKDAQYEIWHGSLSDPAIMQLLKRIQILVSFFIEGGTPIETEGEALDRWAVFFLYKKQAAADAGDRCPYIFTGYSTVYRFFPLQRLTPPASPSDQTSSTQPPAKEDFELPKEVPFTEFPCRTRISQFIILPPFQGKGNGARLYKAIFQHYLESPQTFEITVEDPNEAFDELRDLSDIEYLRSDPDFSNLRINTSVITKEKGPVPKDIVDGEALEKMRLKHKMAPRQFYRVVEMHLMSTLADAVRPEIDIESLSSSKASKKVATKQEEHEYKLWKLFVKQRLYRHNRDLLGQLEKEERIDKLEEALSGVELEYARLLAAADSRRKKASSPSITNGKRKLDDTGEKDQSSSKKARVEDA</sequence>
<evidence type="ECO:0000256" key="13">
    <source>
        <dbReference type="SAM" id="Coils"/>
    </source>
</evidence>
<dbReference type="GO" id="GO:0000781">
    <property type="term" value="C:chromosome, telomeric region"/>
    <property type="evidence" value="ECO:0007669"/>
    <property type="project" value="GOC"/>
</dbReference>
<proteinExistence type="inferred from homology"/>
<evidence type="ECO:0000256" key="12">
    <source>
        <dbReference type="PIRSR" id="PIRSR038084-3"/>
    </source>
</evidence>
<dbReference type="InterPro" id="IPR019467">
    <property type="entry name" value="Hat1_N"/>
</dbReference>
<feature type="binding site" evidence="11">
    <location>
        <position position="295"/>
    </location>
    <ligand>
        <name>acetyl-CoA</name>
        <dbReference type="ChEBI" id="CHEBI:57288"/>
    </ligand>
</feature>
<evidence type="ECO:0000256" key="14">
    <source>
        <dbReference type="SAM" id="MobiDB-lite"/>
    </source>
</evidence>
<dbReference type="GO" id="GO:0004402">
    <property type="term" value="F:histone acetyltransferase activity"/>
    <property type="evidence" value="ECO:0007669"/>
    <property type="project" value="UniProtKB-UniRule"/>
</dbReference>
<dbReference type="Gene3D" id="3.40.630.30">
    <property type="match status" value="1"/>
</dbReference>
<evidence type="ECO:0000313" key="17">
    <source>
        <dbReference type="Proteomes" id="UP001174694"/>
    </source>
</evidence>
<dbReference type="Pfam" id="PF10394">
    <property type="entry name" value="Hat1_N"/>
    <property type="match status" value="1"/>
</dbReference>
<evidence type="ECO:0000256" key="4">
    <source>
        <dbReference type="ARBA" id="ARBA00021268"/>
    </source>
</evidence>
<dbReference type="Pfam" id="PF21184">
    <property type="entry name" value="HAT1_C_fung"/>
    <property type="match status" value="1"/>
</dbReference>
<feature type="domain" description="Histone acetyl transferase HAT1 N-terminal" evidence="15">
    <location>
        <begin position="8"/>
        <end position="164"/>
    </location>
</feature>
<dbReference type="InterPro" id="IPR013523">
    <property type="entry name" value="Hist_AcTrfase_HAT1_C"/>
</dbReference>
<evidence type="ECO:0000256" key="5">
    <source>
        <dbReference type="ARBA" id="ARBA00022679"/>
    </source>
</evidence>
<evidence type="ECO:0000256" key="1">
    <source>
        <dbReference type="ARBA" id="ARBA00004123"/>
    </source>
</evidence>
<dbReference type="GO" id="GO:0031509">
    <property type="term" value="P:subtelomeric heterochromatin formation"/>
    <property type="evidence" value="ECO:0007669"/>
    <property type="project" value="InterPro"/>
</dbReference>
<feature type="active site" description="Proton donor/acceptor" evidence="10">
    <location>
        <position position="292"/>
    </location>
</feature>
<dbReference type="Gene3D" id="1.10.10.390">
    <property type="match status" value="1"/>
</dbReference>
<evidence type="ECO:0000259" key="15">
    <source>
        <dbReference type="Pfam" id="PF10394"/>
    </source>
</evidence>
<evidence type="ECO:0000256" key="6">
    <source>
        <dbReference type="ARBA" id="ARBA00023242"/>
    </source>
</evidence>
<keyword evidence="17" id="KW-1185">Reference proteome</keyword>
<dbReference type="GO" id="GO:0005737">
    <property type="term" value="C:cytoplasm"/>
    <property type="evidence" value="ECO:0007669"/>
    <property type="project" value="UniProtKB-SubCell"/>
</dbReference>
<evidence type="ECO:0000256" key="7">
    <source>
        <dbReference type="ARBA" id="ARBA00023315"/>
    </source>
</evidence>
<evidence type="ECO:0000313" key="16">
    <source>
        <dbReference type="EMBL" id="KAJ9134478.1"/>
    </source>
</evidence>
<feature type="site" description="Interaction with histone H4 N-terminus" evidence="12">
    <location>
        <position position="179"/>
    </location>
</feature>
<dbReference type="EC" id="2.3.1.48" evidence="3 9"/>
<feature type="coiled-coil region" evidence="13">
    <location>
        <begin position="421"/>
        <end position="448"/>
    </location>
</feature>
<dbReference type="SUPFAM" id="SSF55729">
    <property type="entry name" value="Acyl-CoA N-acyltransferases (Nat)"/>
    <property type="match status" value="1"/>
</dbReference>
<feature type="region of interest" description="Interaction with histone H4 N-terminus" evidence="11">
    <location>
        <begin position="45"/>
        <end position="47"/>
    </location>
</feature>
<evidence type="ECO:0000256" key="3">
    <source>
        <dbReference type="ARBA" id="ARBA00013184"/>
    </source>
</evidence>
<comment type="caution">
    <text evidence="16">The sequence shown here is derived from an EMBL/GenBank/DDBJ whole genome shotgun (WGS) entry which is preliminary data.</text>
</comment>
<evidence type="ECO:0000256" key="9">
    <source>
        <dbReference type="PIRNR" id="PIRNR038084"/>
    </source>
</evidence>
<protein>
    <recommendedName>
        <fullName evidence="4 9">Histone acetyltransferase type B catalytic subunit</fullName>
        <ecNumber evidence="3 9">2.3.1.48</ecNumber>
    </recommendedName>
</protein>
<feature type="region of interest" description="Interaction with histone H4 N-terminus" evidence="11">
    <location>
        <begin position="208"/>
        <end position="210"/>
    </location>
</feature>
<comment type="function">
    <text evidence="9">Catalytic component of the histone acetylase B (HAT-B) complex. Has intrinsic substrate specificity that modifies lysine in recognition sequence GXGKXG. Involved in DNA double-strand break repair.</text>
</comment>
<dbReference type="GO" id="GO:0042393">
    <property type="term" value="F:histone binding"/>
    <property type="evidence" value="ECO:0007669"/>
    <property type="project" value="InterPro"/>
</dbReference>
<evidence type="ECO:0000256" key="8">
    <source>
        <dbReference type="ARBA" id="ARBA00048017"/>
    </source>
</evidence>
<dbReference type="EMBL" id="JANBVO010000043">
    <property type="protein sequence ID" value="KAJ9134478.1"/>
    <property type="molecule type" value="Genomic_DNA"/>
</dbReference>
<comment type="subcellular location">
    <subcellularLocation>
        <location evidence="9">Cytoplasm</location>
    </subcellularLocation>
    <subcellularLocation>
        <location evidence="1 9">Nucleus</location>
    </subcellularLocation>
</comment>
<gene>
    <name evidence="16" type="ORF">NKR23_g10148</name>
</gene>
<keyword evidence="13" id="KW-0175">Coiled coil</keyword>
<feature type="binding site" evidence="11">
    <location>
        <begin position="257"/>
        <end position="259"/>
    </location>
    <ligand>
        <name>acetyl-CoA</name>
        <dbReference type="ChEBI" id="CHEBI:57288"/>
    </ligand>
</feature>
<reference evidence="16" key="1">
    <citation type="submission" date="2022-07" db="EMBL/GenBank/DDBJ databases">
        <title>Fungi with potential for degradation of polypropylene.</title>
        <authorList>
            <person name="Gostincar C."/>
        </authorList>
    </citation>
    <scope>NUCLEOTIDE SEQUENCE</scope>
    <source>
        <strain evidence="16">EXF-13308</strain>
    </source>
</reference>
<evidence type="ECO:0000256" key="10">
    <source>
        <dbReference type="PIRSR" id="PIRSR038084-1"/>
    </source>
</evidence>
<dbReference type="PIRSF" id="PIRSF038084">
    <property type="entry name" value="HAT-B_cat"/>
    <property type="match status" value="1"/>
</dbReference>
<comment type="catalytic activity">
    <reaction evidence="8 9">
        <text>L-lysyl-[protein] + acetyl-CoA = N(6)-acetyl-L-lysyl-[protein] + CoA + H(+)</text>
        <dbReference type="Rhea" id="RHEA:45948"/>
        <dbReference type="Rhea" id="RHEA-COMP:9752"/>
        <dbReference type="Rhea" id="RHEA-COMP:10731"/>
        <dbReference type="ChEBI" id="CHEBI:15378"/>
        <dbReference type="ChEBI" id="CHEBI:29969"/>
        <dbReference type="ChEBI" id="CHEBI:57287"/>
        <dbReference type="ChEBI" id="CHEBI:57288"/>
        <dbReference type="ChEBI" id="CHEBI:61930"/>
        <dbReference type="EC" id="2.3.1.48"/>
    </reaction>
</comment>
<dbReference type="GO" id="GO:0005634">
    <property type="term" value="C:nucleus"/>
    <property type="evidence" value="ECO:0007669"/>
    <property type="project" value="UniProtKB-SubCell"/>
</dbReference>
<dbReference type="Gene3D" id="3.90.360.10">
    <property type="entry name" value="Histone acetyl transferase 1 (HAT1), N-terminal domain"/>
    <property type="match status" value="1"/>
</dbReference>
<keyword evidence="7 9" id="KW-0012">Acyltransferase</keyword>
<evidence type="ECO:0000256" key="2">
    <source>
        <dbReference type="ARBA" id="ARBA00010543"/>
    </source>
</evidence>
<dbReference type="InterPro" id="IPR016181">
    <property type="entry name" value="Acyl_CoA_acyltransferase"/>
</dbReference>